<feature type="transmembrane region" description="Helical" evidence="2">
    <location>
        <begin position="60"/>
        <end position="78"/>
    </location>
</feature>
<gene>
    <name evidence="3" type="ORF">TeGR_g10164</name>
</gene>
<evidence type="ECO:0000313" key="3">
    <source>
        <dbReference type="EMBL" id="GMI27301.1"/>
    </source>
</evidence>
<reference evidence="3 4" key="1">
    <citation type="journal article" date="2023" name="Commun. Biol.">
        <title>Genome analysis of Parmales, the sister group of diatoms, reveals the evolutionary specialization of diatoms from phago-mixotrophs to photoautotrophs.</title>
        <authorList>
            <person name="Ban H."/>
            <person name="Sato S."/>
            <person name="Yoshikawa S."/>
            <person name="Yamada K."/>
            <person name="Nakamura Y."/>
            <person name="Ichinomiya M."/>
            <person name="Sato N."/>
            <person name="Blanc-Mathieu R."/>
            <person name="Endo H."/>
            <person name="Kuwata A."/>
            <person name="Ogata H."/>
        </authorList>
    </citation>
    <scope>NUCLEOTIDE SEQUENCE [LARGE SCALE GENOMIC DNA]</scope>
</reference>
<dbReference type="Pfam" id="PF07690">
    <property type="entry name" value="MFS_1"/>
    <property type="match status" value="1"/>
</dbReference>
<feature type="compositionally biased region" description="Basic residues" evidence="1">
    <location>
        <begin position="449"/>
        <end position="460"/>
    </location>
</feature>
<feature type="region of interest" description="Disordered" evidence="1">
    <location>
        <begin position="449"/>
        <end position="475"/>
    </location>
</feature>
<feature type="transmembrane region" description="Helical" evidence="2">
    <location>
        <begin position="184"/>
        <end position="202"/>
    </location>
</feature>
<keyword evidence="2" id="KW-1133">Transmembrane helix</keyword>
<feature type="compositionally biased region" description="Acidic residues" evidence="1">
    <location>
        <begin position="226"/>
        <end position="237"/>
    </location>
</feature>
<accession>A0ABQ6MIP4</accession>
<dbReference type="SUPFAM" id="SSF103473">
    <property type="entry name" value="MFS general substrate transporter"/>
    <property type="match status" value="1"/>
</dbReference>
<feature type="transmembrane region" description="Helical" evidence="2">
    <location>
        <begin position="90"/>
        <end position="108"/>
    </location>
</feature>
<dbReference type="EMBL" id="BRYB01001505">
    <property type="protein sequence ID" value="GMI27301.1"/>
    <property type="molecule type" value="Genomic_DNA"/>
</dbReference>
<keyword evidence="2" id="KW-0812">Transmembrane</keyword>
<proteinExistence type="predicted"/>
<dbReference type="InterPro" id="IPR011701">
    <property type="entry name" value="MFS"/>
</dbReference>
<feature type="region of interest" description="Disordered" evidence="1">
    <location>
        <begin position="213"/>
        <end position="256"/>
    </location>
</feature>
<dbReference type="Proteomes" id="UP001165060">
    <property type="component" value="Unassembled WGS sequence"/>
</dbReference>
<keyword evidence="2" id="KW-0472">Membrane</keyword>
<dbReference type="InterPro" id="IPR036259">
    <property type="entry name" value="MFS_trans_sf"/>
</dbReference>
<keyword evidence="4" id="KW-1185">Reference proteome</keyword>
<organism evidence="3 4">
    <name type="scientific">Tetraparma gracilis</name>
    <dbReference type="NCBI Taxonomy" id="2962635"/>
    <lineage>
        <taxon>Eukaryota</taxon>
        <taxon>Sar</taxon>
        <taxon>Stramenopiles</taxon>
        <taxon>Ochrophyta</taxon>
        <taxon>Bolidophyceae</taxon>
        <taxon>Parmales</taxon>
        <taxon>Triparmaceae</taxon>
        <taxon>Tetraparma</taxon>
    </lineage>
</organism>
<dbReference type="Gene3D" id="1.20.1250.20">
    <property type="entry name" value="MFS general substrate transporter like domains"/>
    <property type="match status" value="1"/>
</dbReference>
<comment type="caution">
    <text evidence="3">The sequence shown here is derived from an EMBL/GenBank/DDBJ whole genome shotgun (WGS) entry which is preliminary data.</text>
</comment>
<sequence length="475" mass="51605">MSPPPAPPAPPPILASSSNISPYLWFTGMAFAARSLWSQSVLSTYIYITVSESPTALGNLTGLMGLSQIIASIPAGIISDKYRRDTVLKISLLFAFCSIGFITAAVFYSSYAFLLVGCACYGSFYGCVYTAGEALLSDSTPEGSRSKVLTKKQQVQSLGTCLGPLVALCMFAGLGNEWTKEDCAWVILAGQAAALPALLQLCRMSDDRAAADEGEEDAQKGLLDVTAEEAAEEERDESTDRSSARSSASRPPPSPYSRRVPITIAIADLISGLASGMSIRFFPIFFYDTLDLSPVTVQVLYIISPLSIVYLSKLARSLSVKHKRCQTHVFFKWVGVSMMSAMLLAYHFDLPKPVILICYLARTACMNCAKALTTSQMYDYVRKEERGRFTVLESINMFSWSGSAAVGGVLVGKIGIVGNFIVTASLQFVATLPLFTLFHLPSEEEQSLARKRLSAGRPRKSTLEEPLLPVDKDQR</sequence>
<dbReference type="PANTHER" id="PTHR23525:SF1">
    <property type="entry name" value="NODULIN-LIKE DOMAIN-CONTAINING PROTEIN"/>
    <property type="match status" value="1"/>
</dbReference>
<evidence type="ECO:0000256" key="1">
    <source>
        <dbReference type="SAM" id="MobiDB-lite"/>
    </source>
</evidence>
<dbReference type="PANTHER" id="PTHR23525">
    <property type="entry name" value="TRANSPORTER, PUTATIVE-RELATED"/>
    <property type="match status" value="1"/>
</dbReference>
<feature type="transmembrane region" description="Helical" evidence="2">
    <location>
        <begin position="260"/>
        <end position="286"/>
    </location>
</feature>
<feature type="transmembrane region" description="Helical" evidence="2">
    <location>
        <begin position="394"/>
        <end position="414"/>
    </location>
</feature>
<feature type="transmembrane region" description="Helical" evidence="2">
    <location>
        <begin position="292"/>
        <end position="310"/>
    </location>
</feature>
<evidence type="ECO:0000313" key="4">
    <source>
        <dbReference type="Proteomes" id="UP001165060"/>
    </source>
</evidence>
<evidence type="ECO:0000256" key="2">
    <source>
        <dbReference type="SAM" id="Phobius"/>
    </source>
</evidence>
<feature type="transmembrane region" description="Helical" evidence="2">
    <location>
        <begin position="114"/>
        <end position="136"/>
    </location>
</feature>
<name>A0ABQ6MIP4_9STRA</name>
<feature type="transmembrane region" description="Helical" evidence="2">
    <location>
        <begin position="330"/>
        <end position="348"/>
    </location>
</feature>
<protein>
    <submittedName>
        <fullName evidence="3">Uncharacterized protein</fullName>
    </submittedName>
</protein>
<feature type="transmembrane region" description="Helical" evidence="2">
    <location>
        <begin position="157"/>
        <end position="178"/>
    </location>
</feature>